<dbReference type="PANTHER" id="PTHR45138:SF9">
    <property type="entry name" value="DIGUANYLATE CYCLASE DGCM-RELATED"/>
    <property type="match status" value="1"/>
</dbReference>
<dbReference type="InterPro" id="IPR029787">
    <property type="entry name" value="Nucleotide_cyclase"/>
</dbReference>
<feature type="modified residue" description="4-aspartylphosphate" evidence="3">
    <location>
        <position position="68"/>
    </location>
</feature>
<feature type="domain" description="Response regulatory" evidence="4">
    <location>
        <begin position="20"/>
        <end position="135"/>
    </location>
</feature>
<sequence length="316" mass="34465">MNHTPPIFIHSTGHIAHRPRILIVDDVLTNVQYLLDALKEDYQVNFELSGKAGIEFAHQYRPDLILLDAMMPEMDGFSVCAQLRAHAETSAIPIIIVTSLDSPEDEARALEIGASDFMPKSVNLAVLRARVRTQLTMKRQGDMLRSLTLADPLTGLSNRRALDATIAKEWRRCARSQVPLSMILADLDHFKSFNDAYGHPAGDDCLKAVAKVFIQAAQRPQDLVARYGGEEFVILLPEVDLLGAEIVAGGVMVALKTLNMAHAASDTGSRVTTSMGVASIVPGMQAPEILLSTADTFLYRAKNLGRDQFVSGMVGV</sequence>
<accession>A0ABS0EWH5</accession>
<dbReference type="Proteomes" id="UP000657372">
    <property type="component" value="Unassembled WGS sequence"/>
</dbReference>
<dbReference type="InterPro" id="IPR001789">
    <property type="entry name" value="Sig_transdc_resp-reg_receiver"/>
</dbReference>
<dbReference type="Pfam" id="PF00072">
    <property type="entry name" value="Response_reg"/>
    <property type="match status" value="1"/>
</dbReference>
<evidence type="ECO:0000259" key="4">
    <source>
        <dbReference type="PROSITE" id="PS50110"/>
    </source>
</evidence>
<dbReference type="RefSeq" id="WP_195876222.1">
    <property type="nucleotide sequence ID" value="NZ_JADOEL010000015.1"/>
</dbReference>
<dbReference type="InterPro" id="IPR000160">
    <property type="entry name" value="GGDEF_dom"/>
</dbReference>
<dbReference type="InterPro" id="IPR043128">
    <property type="entry name" value="Rev_trsase/Diguanyl_cyclase"/>
</dbReference>
<dbReference type="Pfam" id="PF00990">
    <property type="entry name" value="GGDEF"/>
    <property type="match status" value="1"/>
</dbReference>
<dbReference type="PROSITE" id="PS50110">
    <property type="entry name" value="RESPONSE_REGULATORY"/>
    <property type="match status" value="1"/>
</dbReference>
<organism evidence="6 7">
    <name type="scientific">Herminiimonas contaminans</name>
    <dbReference type="NCBI Taxonomy" id="1111140"/>
    <lineage>
        <taxon>Bacteria</taxon>
        <taxon>Pseudomonadati</taxon>
        <taxon>Pseudomonadota</taxon>
        <taxon>Betaproteobacteria</taxon>
        <taxon>Burkholderiales</taxon>
        <taxon>Oxalobacteraceae</taxon>
        <taxon>Herminiimonas</taxon>
    </lineage>
</organism>
<dbReference type="SUPFAM" id="SSF55073">
    <property type="entry name" value="Nucleotide cyclase"/>
    <property type="match status" value="1"/>
</dbReference>
<proteinExistence type="predicted"/>
<dbReference type="InterPro" id="IPR011006">
    <property type="entry name" value="CheY-like_superfamily"/>
</dbReference>
<evidence type="ECO:0000259" key="5">
    <source>
        <dbReference type="PROSITE" id="PS50887"/>
    </source>
</evidence>
<keyword evidence="7" id="KW-1185">Reference proteome</keyword>
<comment type="catalytic activity">
    <reaction evidence="2">
        <text>2 GTP = 3',3'-c-di-GMP + 2 diphosphate</text>
        <dbReference type="Rhea" id="RHEA:24898"/>
        <dbReference type="ChEBI" id="CHEBI:33019"/>
        <dbReference type="ChEBI" id="CHEBI:37565"/>
        <dbReference type="ChEBI" id="CHEBI:58805"/>
        <dbReference type="EC" id="2.7.7.65"/>
    </reaction>
</comment>
<dbReference type="CDD" id="cd01949">
    <property type="entry name" value="GGDEF"/>
    <property type="match status" value="1"/>
</dbReference>
<evidence type="ECO:0000313" key="7">
    <source>
        <dbReference type="Proteomes" id="UP000657372"/>
    </source>
</evidence>
<dbReference type="SUPFAM" id="SSF52172">
    <property type="entry name" value="CheY-like"/>
    <property type="match status" value="1"/>
</dbReference>
<dbReference type="Gene3D" id="3.40.50.2300">
    <property type="match status" value="1"/>
</dbReference>
<protein>
    <recommendedName>
        <fullName evidence="1">diguanylate cyclase</fullName>
        <ecNumber evidence="1">2.7.7.65</ecNumber>
    </recommendedName>
</protein>
<dbReference type="NCBIfam" id="TIGR00254">
    <property type="entry name" value="GGDEF"/>
    <property type="match status" value="1"/>
</dbReference>
<name>A0ABS0EWH5_9BURK</name>
<keyword evidence="3" id="KW-0597">Phosphoprotein</keyword>
<dbReference type="PROSITE" id="PS50887">
    <property type="entry name" value="GGDEF"/>
    <property type="match status" value="1"/>
</dbReference>
<evidence type="ECO:0000256" key="2">
    <source>
        <dbReference type="ARBA" id="ARBA00034247"/>
    </source>
</evidence>
<evidence type="ECO:0000256" key="3">
    <source>
        <dbReference type="PROSITE-ProRule" id="PRU00169"/>
    </source>
</evidence>
<dbReference type="PANTHER" id="PTHR45138">
    <property type="entry name" value="REGULATORY COMPONENTS OF SENSORY TRANSDUCTION SYSTEM"/>
    <property type="match status" value="1"/>
</dbReference>
<gene>
    <name evidence="6" type="ORF">IXC47_15580</name>
</gene>
<evidence type="ECO:0000256" key="1">
    <source>
        <dbReference type="ARBA" id="ARBA00012528"/>
    </source>
</evidence>
<dbReference type="SMART" id="SM00267">
    <property type="entry name" value="GGDEF"/>
    <property type="match status" value="1"/>
</dbReference>
<comment type="caution">
    <text evidence="6">The sequence shown here is derived from an EMBL/GenBank/DDBJ whole genome shotgun (WGS) entry which is preliminary data.</text>
</comment>
<evidence type="ECO:0000313" key="6">
    <source>
        <dbReference type="EMBL" id="MBF8179105.1"/>
    </source>
</evidence>
<dbReference type="Gene3D" id="3.30.70.270">
    <property type="match status" value="1"/>
</dbReference>
<dbReference type="EMBL" id="JADOEL010000015">
    <property type="protein sequence ID" value="MBF8179105.1"/>
    <property type="molecule type" value="Genomic_DNA"/>
</dbReference>
<dbReference type="EC" id="2.7.7.65" evidence="1"/>
<dbReference type="InterPro" id="IPR050469">
    <property type="entry name" value="Diguanylate_Cyclase"/>
</dbReference>
<reference evidence="6 7" key="1">
    <citation type="submission" date="2020-11" db="EMBL/GenBank/DDBJ databases">
        <title>WGS of Herminiimonas contaminans strain Marseille-Q4544 isolated from planarians Schmidtea mediterranea.</title>
        <authorList>
            <person name="Kangale L."/>
        </authorList>
    </citation>
    <scope>NUCLEOTIDE SEQUENCE [LARGE SCALE GENOMIC DNA]</scope>
    <source>
        <strain evidence="6 7">Marseille-Q4544</strain>
    </source>
</reference>
<feature type="domain" description="GGDEF" evidence="5">
    <location>
        <begin position="178"/>
        <end position="314"/>
    </location>
</feature>
<dbReference type="SMART" id="SM00448">
    <property type="entry name" value="REC"/>
    <property type="match status" value="1"/>
</dbReference>